<feature type="compositionally biased region" description="Pro residues" evidence="1">
    <location>
        <begin position="277"/>
        <end position="294"/>
    </location>
</feature>
<gene>
    <name evidence="3" type="primary">LOC140700364</name>
</gene>
<name>A0ABM5E9Z7_VICPA</name>
<feature type="region of interest" description="Disordered" evidence="1">
    <location>
        <begin position="1"/>
        <end position="26"/>
    </location>
</feature>
<feature type="compositionally biased region" description="Basic and acidic residues" evidence="1">
    <location>
        <begin position="17"/>
        <end position="26"/>
    </location>
</feature>
<accession>A0ABM5E9Z7</accession>
<evidence type="ECO:0000313" key="2">
    <source>
        <dbReference type="Proteomes" id="UP001652581"/>
    </source>
</evidence>
<dbReference type="Proteomes" id="UP001652581">
    <property type="component" value="Chromosome 12"/>
</dbReference>
<dbReference type="GeneID" id="140700364"/>
<evidence type="ECO:0000313" key="3">
    <source>
        <dbReference type="RefSeq" id="XP_072829977.1"/>
    </source>
</evidence>
<protein>
    <submittedName>
        <fullName evidence="3">Uncharacterized protein</fullName>
    </submittedName>
</protein>
<reference evidence="3" key="1">
    <citation type="submission" date="2025-08" db="UniProtKB">
        <authorList>
            <consortium name="RefSeq"/>
        </authorList>
    </citation>
    <scope>IDENTIFICATION</scope>
</reference>
<feature type="region of interest" description="Disordered" evidence="1">
    <location>
        <begin position="260"/>
        <end position="294"/>
    </location>
</feature>
<proteinExistence type="predicted"/>
<sequence>MGVRVVPGHRPRASGHRVGDGVRGDPDTEVGMPWARGPAGTSVRPRGGQQALAAVAGEGGCLGRASRVAPIYPAAWPGGGVFCPSFAERTSPRQPAPWRRAGCVQGVAAVATAGLGLPCETMGICSHFPLSLPHPPYPTPHTDCTMPTTQEQADLPGLTHRRPPPAPPYLPGGGSGIKHKRRPGPQAVFLLGEPVQEHPAPASFLALCAGSVIPVCASMCVRAPPPRFRRGDPRPGLLLYGTWQLKPGGAGCARWRGRAIPPTYRQPRPGSHSQNVPTPPPTGPGTQLEPPPARARPHLSALLPLLASTATPAPSLPPQRLILYFYRHKLLIRPVAFTLEHTSGFTETAQGTWAQVTETKISSVLNFPAVMRESAIETSLQK</sequence>
<keyword evidence="2" id="KW-1185">Reference proteome</keyword>
<evidence type="ECO:0000256" key="1">
    <source>
        <dbReference type="SAM" id="MobiDB-lite"/>
    </source>
</evidence>
<organism evidence="2 3">
    <name type="scientific">Vicugna pacos</name>
    <name type="common">Alpaca</name>
    <name type="synonym">Lama pacos</name>
    <dbReference type="NCBI Taxonomy" id="30538"/>
    <lineage>
        <taxon>Eukaryota</taxon>
        <taxon>Metazoa</taxon>
        <taxon>Chordata</taxon>
        <taxon>Craniata</taxon>
        <taxon>Vertebrata</taxon>
        <taxon>Euteleostomi</taxon>
        <taxon>Mammalia</taxon>
        <taxon>Eutheria</taxon>
        <taxon>Laurasiatheria</taxon>
        <taxon>Artiodactyla</taxon>
        <taxon>Tylopoda</taxon>
        <taxon>Camelidae</taxon>
        <taxon>Vicugna</taxon>
    </lineage>
</organism>
<dbReference type="RefSeq" id="XP_072829977.1">
    <property type="nucleotide sequence ID" value="XM_072973876.1"/>
</dbReference>